<protein>
    <recommendedName>
        <fullName evidence="1">Antitoxin SocA-like Panacea domain-containing protein</fullName>
    </recommendedName>
</protein>
<evidence type="ECO:0000313" key="3">
    <source>
        <dbReference type="Proteomes" id="UP000228510"/>
    </source>
</evidence>
<sequence length="165" mass="19316">MINEISKTADKALLVAEYFIWKSKVNPKPTGLDKLKLQKLLYYAQAWNLVFNKSPLFQNEIEAWIHGPAVPEVYQFFKNFDFSNPTVKFREDDFKIFSADEKNILDNIWEVYGKYDGPYLEALTHAELPWQEARSGIELSKPSQNIISTQRMQQYYGERLARVAK</sequence>
<dbReference type="AlphaFoldDB" id="A0A2H0UZZ4"/>
<feature type="domain" description="Antitoxin SocA-like Panacea" evidence="1">
    <location>
        <begin position="37"/>
        <end position="131"/>
    </location>
</feature>
<dbReference type="Proteomes" id="UP000228510">
    <property type="component" value="Unassembled WGS sequence"/>
</dbReference>
<evidence type="ECO:0000259" key="1">
    <source>
        <dbReference type="Pfam" id="PF13274"/>
    </source>
</evidence>
<dbReference type="EMBL" id="PFAT01000027">
    <property type="protein sequence ID" value="PIR92398.1"/>
    <property type="molecule type" value="Genomic_DNA"/>
</dbReference>
<name>A0A2H0UZZ4_9BACT</name>
<proteinExistence type="predicted"/>
<evidence type="ECO:0000313" key="2">
    <source>
        <dbReference type="EMBL" id="PIR92398.1"/>
    </source>
</evidence>
<dbReference type="Pfam" id="PF13274">
    <property type="entry name" value="SocA_Panacea"/>
    <property type="match status" value="1"/>
</dbReference>
<gene>
    <name evidence="2" type="ORF">COU01_02040</name>
</gene>
<accession>A0A2H0UZZ4</accession>
<dbReference type="InterPro" id="IPR025272">
    <property type="entry name" value="SocA_Panacea"/>
</dbReference>
<reference evidence="3" key="1">
    <citation type="submission" date="2017-09" db="EMBL/GenBank/DDBJ databases">
        <title>Depth-based differentiation of microbial function through sediment-hosted aquifers and enrichment of novel symbionts in the deep terrestrial subsurface.</title>
        <authorList>
            <person name="Probst A.J."/>
            <person name="Ladd B."/>
            <person name="Jarett J.K."/>
            <person name="Geller-Mcgrath D.E."/>
            <person name="Sieber C.M.K."/>
            <person name="Emerson J.B."/>
            <person name="Anantharaman K."/>
            <person name="Thomas B.C."/>
            <person name="Malmstrom R."/>
            <person name="Stieglmeier M."/>
            <person name="Klingl A."/>
            <person name="Woyke T."/>
            <person name="Ryan C.M."/>
            <person name="Banfield J.F."/>
        </authorList>
    </citation>
    <scope>NUCLEOTIDE SEQUENCE [LARGE SCALE GENOMIC DNA]</scope>
</reference>
<comment type="caution">
    <text evidence="2">The sequence shown here is derived from an EMBL/GenBank/DDBJ whole genome shotgun (WGS) entry which is preliminary data.</text>
</comment>
<organism evidence="2 3">
    <name type="scientific">Candidatus Falkowbacteria bacterium CG10_big_fil_rev_8_21_14_0_10_44_15</name>
    <dbReference type="NCBI Taxonomy" id="1974569"/>
    <lineage>
        <taxon>Bacteria</taxon>
        <taxon>Candidatus Falkowiibacteriota</taxon>
    </lineage>
</organism>